<keyword evidence="3" id="KW-1185">Reference proteome</keyword>
<keyword evidence="1" id="KW-0732">Signal</keyword>
<accession>A0A0K9PWB5</accession>
<feature type="signal peptide" evidence="1">
    <location>
        <begin position="1"/>
        <end position="22"/>
    </location>
</feature>
<protein>
    <recommendedName>
        <fullName evidence="4">BRCT domain-containing protein</fullName>
    </recommendedName>
</protein>
<comment type="caution">
    <text evidence="2">The sequence shown here is derived from an EMBL/GenBank/DDBJ whole genome shotgun (WGS) entry which is preliminary data.</text>
</comment>
<name>A0A0K9PWB5_ZOSMR</name>
<dbReference type="EMBL" id="LFYR01000625">
    <property type="protein sequence ID" value="KMZ72535.1"/>
    <property type="molecule type" value="Genomic_DNA"/>
</dbReference>
<dbReference type="GO" id="GO:0006302">
    <property type="term" value="P:double-strand break repair"/>
    <property type="evidence" value="ECO:0007669"/>
    <property type="project" value="InterPro"/>
</dbReference>
<dbReference type="Proteomes" id="UP000036987">
    <property type="component" value="Unassembled WGS sequence"/>
</dbReference>
<evidence type="ECO:0000313" key="2">
    <source>
        <dbReference type="EMBL" id="KMZ72535.1"/>
    </source>
</evidence>
<dbReference type="PANTHER" id="PTHR12162">
    <property type="entry name" value="NIBRIN-RELATED"/>
    <property type="match status" value="1"/>
</dbReference>
<dbReference type="GO" id="GO:0030870">
    <property type="term" value="C:Mre11 complex"/>
    <property type="evidence" value="ECO:0007669"/>
    <property type="project" value="InterPro"/>
</dbReference>
<dbReference type="GO" id="GO:0007095">
    <property type="term" value="P:mitotic G2 DNA damage checkpoint signaling"/>
    <property type="evidence" value="ECO:0007669"/>
    <property type="project" value="InterPro"/>
</dbReference>
<evidence type="ECO:0000256" key="1">
    <source>
        <dbReference type="SAM" id="SignalP"/>
    </source>
</evidence>
<dbReference type="STRING" id="29655.A0A0K9PWB5"/>
<evidence type="ECO:0000313" key="3">
    <source>
        <dbReference type="Proteomes" id="UP000036987"/>
    </source>
</evidence>
<dbReference type="AlphaFoldDB" id="A0A0K9PWB5"/>
<proteinExistence type="predicted"/>
<dbReference type="InterPro" id="IPR040227">
    <property type="entry name" value="Nibrin-rel"/>
</dbReference>
<dbReference type="OrthoDB" id="552194at2759"/>
<organism evidence="2 3">
    <name type="scientific">Zostera marina</name>
    <name type="common">Eelgrass</name>
    <dbReference type="NCBI Taxonomy" id="29655"/>
    <lineage>
        <taxon>Eukaryota</taxon>
        <taxon>Viridiplantae</taxon>
        <taxon>Streptophyta</taxon>
        <taxon>Embryophyta</taxon>
        <taxon>Tracheophyta</taxon>
        <taxon>Spermatophyta</taxon>
        <taxon>Magnoliopsida</taxon>
        <taxon>Liliopsida</taxon>
        <taxon>Zosteraceae</taxon>
        <taxon>Zostera</taxon>
    </lineage>
</organism>
<evidence type="ECO:0008006" key="4">
    <source>
        <dbReference type="Google" id="ProtNLM"/>
    </source>
</evidence>
<sequence>MIFLMSLFHISLLLLVIGLRYSEKAIRTEIPDCYSYFPTVTVNGSSTKIVGPKFQEKCLEGYMFVLKSSHLYKFGNKIASLIEAFGGNIISSDVFSSNSQMSVDGAKYQIMLVNPAGLVSQFIGFAKPNDFTRIDEVELICAVLCGHFEIIKVDPPTILVTSSHSTDETVIPDSDVEVDTAASNHISPSAKLENVGKYDNNDVVKYEHYDVNVDADISAGEAKLIFNARGGNFIQNKHDADAIADGSTYKSHFLSSRIQDSSLKEGDSDLGTSADQNADIIYDHNLIVKKMPVNVRPALKKKDIDFKHFRKTQFLSGYTYQTLIQFSEDPYQTMMSALLMRGKRRSERKKRLLPKTYSSSTMPRCQRRNEESLMALFTHFFLGDDKHFQSYSCMQHNKSKGRKYSCFFETPKFKSFIFFIQERSFLSTNFEV</sequence>
<reference evidence="3" key="1">
    <citation type="journal article" date="2016" name="Nature">
        <title>The genome of the seagrass Zostera marina reveals angiosperm adaptation to the sea.</title>
        <authorList>
            <person name="Olsen J.L."/>
            <person name="Rouze P."/>
            <person name="Verhelst B."/>
            <person name="Lin Y.-C."/>
            <person name="Bayer T."/>
            <person name="Collen J."/>
            <person name="Dattolo E."/>
            <person name="De Paoli E."/>
            <person name="Dittami S."/>
            <person name="Maumus F."/>
            <person name="Michel G."/>
            <person name="Kersting A."/>
            <person name="Lauritano C."/>
            <person name="Lohaus R."/>
            <person name="Toepel M."/>
            <person name="Tonon T."/>
            <person name="Vanneste K."/>
            <person name="Amirebrahimi M."/>
            <person name="Brakel J."/>
            <person name="Bostroem C."/>
            <person name="Chovatia M."/>
            <person name="Grimwood J."/>
            <person name="Jenkins J.W."/>
            <person name="Jueterbock A."/>
            <person name="Mraz A."/>
            <person name="Stam W.T."/>
            <person name="Tice H."/>
            <person name="Bornberg-Bauer E."/>
            <person name="Green P.J."/>
            <person name="Pearson G.A."/>
            <person name="Procaccini G."/>
            <person name="Duarte C.M."/>
            <person name="Schmutz J."/>
            <person name="Reusch T.B.H."/>
            <person name="Van de Peer Y."/>
        </authorList>
    </citation>
    <scope>NUCLEOTIDE SEQUENCE [LARGE SCALE GENOMIC DNA]</scope>
    <source>
        <strain evidence="3">cv. Finnish</strain>
    </source>
</reference>
<feature type="chain" id="PRO_5005528009" description="BRCT domain-containing protein" evidence="1">
    <location>
        <begin position="23"/>
        <end position="432"/>
    </location>
</feature>
<gene>
    <name evidence="2" type="ORF">ZOSMA_162G00580</name>
</gene>
<dbReference type="PANTHER" id="PTHR12162:SF0">
    <property type="entry name" value="NIBRIN"/>
    <property type="match status" value="1"/>
</dbReference>